<keyword evidence="3" id="KW-1185">Reference proteome</keyword>
<dbReference type="Pfam" id="PF14027">
    <property type="entry name" value="Questin_oxidase"/>
    <property type="match status" value="1"/>
</dbReference>
<evidence type="ECO:0000256" key="1">
    <source>
        <dbReference type="ARBA" id="ARBA00023002"/>
    </source>
</evidence>
<protein>
    <recommendedName>
        <fullName evidence="4">Oxidoreductase AflY</fullName>
    </recommendedName>
</protein>
<sequence length="420" mass="47994">MGNTPSVPAIGSIPHVDIVHIEESTDKRDRTLRHLLRANHINYSVVYNDGKFYNHLPHMLCSAYLLGAQPPQLNSLYEIQSEELEQWKDSPGEVTGGDWQNYVGDKRYQRAFIDCFEDDLMKKQYDWKRVLFDSLLEGERPLINGLIGGLGHPLIHLGCALEFDNREVAMEALALAATSYNPLHNYIDAPAPSVTRTTSPQNPLSLLQKLHNDTRFAKIFTEPGLKNLKPLLTENESLLLEYFHALSITAEDCNVTLLKELYEASILFVLTTPADQQNPVYDFFTAHTLTTCHALRIVAPFVEPQYQVNLFRQQWLFTLIIYIINLRPELKPEVIESYDVGGKGWDYVAEQALTGRNGPELTEVFKDEHFVKCLRVLKEAWKLWPEQESWYLKAAVKLATDFTKFGFASEEDSRGEGQDF</sequence>
<dbReference type="AlphaFoldDB" id="A0A3N4I9C3"/>
<dbReference type="STRING" id="1160509.A0A3N4I9C3"/>
<dbReference type="PANTHER" id="PTHR35870">
    <property type="entry name" value="PROTEIN, PUTATIVE (AFU_ORTHOLOGUE AFUA_5G03330)-RELATED"/>
    <property type="match status" value="1"/>
</dbReference>
<reference evidence="2 3" key="1">
    <citation type="journal article" date="2018" name="Nat. Ecol. Evol.">
        <title>Pezizomycetes genomes reveal the molecular basis of ectomycorrhizal truffle lifestyle.</title>
        <authorList>
            <person name="Murat C."/>
            <person name="Payen T."/>
            <person name="Noel B."/>
            <person name="Kuo A."/>
            <person name="Morin E."/>
            <person name="Chen J."/>
            <person name="Kohler A."/>
            <person name="Krizsan K."/>
            <person name="Balestrini R."/>
            <person name="Da Silva C."/>
            <person name="Montanini B."/>
            <person name="Hainaut M."/>
            <person name="Levati E."/>
            <person name="Barry K.W."/>
            <person name="Belfiori B."/>
            <person name="Cichocki N."/>
            <person name="Clum A."/>
            <person name="Dockter R.B."/>
            <person name="Fauchery L."/>
            <person name="Guy J."/>
            <person name="Iotti M."/>
            <person name="Le Tacon F."/>
            <person name="Lindquist E.A."/>
            <person name="Lipzen A."/>
            <person name="Malagnac F."/>
            <person name="Mello A."/>
            <person name="Molinier V."/>
            <person name="Miyauchi S."/>
            <person name="Poulain J."/>
            <person name="Riccioni C."/>
            <person name="Rubini A."/>
            <person name="Sitrit Y."/>
            <person name="Splivallo R."/>
            <person name="Traeger S."/>
            <person name="Wang M."/>
            <person name="Zifcakova L."/>
            <person name="Wipf D."/>
            <person name="Zambonelli A."/>
            <person name="Paolocci F."/>
            <person name="Nowrousian M."/>
            <person name="Ottonello S."/>
            <person name="Baldrian P."/>
            <person name="Spatafora J.W."/>
            <person name="Henrissat B."/>
            <person name="Nagy L.G."/>
            <person name="Aury J.M."/>
            <person name="Wincker P."/>
            <person name="Grigoriev I.V."/>
            <person name="Bonfante P."/>
            <person name="Martin F.M."/>
        </authorList>
    </citation>
    <scope>NUCLEOTIDE SEQUENCE [LARGE SCALE GENOMIC DNA]</scope>
    <source>
        <strain evidence="2 3">RN42</strain>
    </source>
</reference>
<dbReference type="OrthoDB" id="10265971at2759"/>
<accession>A0A3N4I9C3</accession>
<evidence type="ECO:0000313" key="3">
    <source>
        <dbReference type="Proteomes" id="UP000275078"/>
    </source>
</evidence>
<gene>
    <name evidence="2" type="ORF">BJ508DRAFT_82954</name>
</gene>
<dbReference type="GO" id="GO:0016491">
    <property type="term" value="F:oxidoreductase activity"/>
    <property type="evidence" value="ECO:0007669"/>
    <property type="project" value="UniProtKB-KW"/>
</dbReference>
<proteinExistence type="predicted"/>
<dbReference type="InterPro" id="IPR025337">
    <property type="entry name" value="Questin_oxidase-like"/>
</dbReference>
<name>A0A3N4I9C3_ASCIM</name>
<dbReference type="PANTHER" id="PTHR35870:SF6">
    <property type="entry name" value="MGS207 PROTEIN"/>
    <property type="match status" value="1"/>
</dbReference>
<dbReference type="EMBL" id="ML119669">
    <property type="protein sequence ID" value="RPA82683.1"/>
    <property type="molecule type" value="Genomic_DNA"/>
</dbReference>
<keyword evidence="1" id="KW-0560">Oxidoreductase</keyword>
<dbReference type="Proteomes" id="UP000275078">
    <property type="component" value="Unassembled WGS sequence"/>
</dbReference>
<evidence type="ECO:0008006" key="4">
    <source>
        <dbReference type="Google" id="ProtNLM"/>
    </source>
</evidence>
<organism evidence="2 3">
    <name type="scientific">Ascobolus immersus RN42</name>
    <dbReference type="NCBI Taxonomy" id="1160509"/>
    <lineage>
        <taxon>Eukaryota</taxon>
        <taxon>Fungi</taxon>
        <taxon>Dikarya</taxon>
        <taxon>Ascomycota</taxon>
        <taxon>Pezizomycotina</taxon>
        <taxon>Pezizomycetes</taxon>
        <taxon>Pezizales</taxon>
        <taxon>Ascobolaceae</taxon>
        <taxon>Ascobolus</taxon>
    </lineage>
</organism>
<evidence type="ECO:0000313" key="2">
    <source>
        <dbReference type="EMBL" id="RPA82683.1"/>
    </source>
</evidence>